<dbReference type="Gene3D" id="1.10.12.10">
    <property type="entry name" value="Lyase 2-enoyl-coa Hydratase, Chain A, domain 2"/>
    <property type="match status" value="1"/>
</dbReference>
<keyword evidence="9" id="KW-0175">Coiled coil</keyword>
<evidence type="ECO:0000256" key="7">
    <source>
        <dbReference type="ARBA" id="ARBA00037410"/>
    </source>
</evidence>
<evidence type="ECO:0000256" key="8">
    <source>
        <dbReference type="ARBA" id="ARBA00040545"/>
    </source>
</evidence>
<dbReference type="InterPro" id="IPR001753">
    <property type="entry name" value="Enoyl-CoA_hydra/iso"/>
</dbReference>
<dbReference type="Proteomes" id="UP000050791">
    <property type="component" value="Unassembled WGS sequence"/>
</dbReference>
<dbReference type="SUPFAM" id="SSF52096">
    <property type="entry name" value="ClpP/crotonase"/>
    <property type="match status" value="1"/>
</dbReference>
<evidence type="ECO:0000256" key="3">
    <source>
        <dbReference type="ARBA" id="ARBA00022832"/>
    </source>
</evidence>
<dbReference type="CDD" id="cd06558">
    <property type="entry name" value="crotonase-like"/>
    <property type="match status" value="1"/>
</dbReference>
<dbReference type="Pfam" id="PF00378">
    <property type="entry name" value="ECH_1"/>
    <property type="match status" value="1"/>
</dbReference>
<keyword evidence="4" id="KW-0809">Transit peptide</keyword>
<feature type="coiled-coil region" evidence="9">
    <location>
        <begin position="324"/>
        <end position="365"/>
    </location>
</feature>
<dbReference type="PANTHER" id="PTHR43602:SF1">
    <property type="entry name" value="ENOYL-COA HYDRATASE DOMAIN-CONTAINING PROTEIN 3, MITOCHONDRIAL"/>
    <property type="match status" value="1"/>
</dbReference>
<dbReference type="WBParaSite" id="SMTH1_99860.1">
    <property type="protein sequence ID" value="SMTH1_99860.1"/>
    <property type="gene ID" value="SMTH1_99860"/>
</dbReference>
<proteinExistence type="inferred from homology"/>
<dbReference type="InterPro" id="IPR014748">
    <property type="entry name" value="Enoyl-CoA_hydra_C"/>
</dbReference>
<keyword evidence="3" id="KW-0276">Fatty acid metabolism</keyword>
<dbReference type="PANTHER" id="PTHR43602">
    <property type="match status" value="1"/>
</dbReference>
<comment type="subcellular location">
    <subcellularLocation>
        <location evidence="1">Mitochondrion</location>
    </subcellularLocation>
</comment>
<evidence type="ECO:0000256" key="6">
    <source>
        <dbReference type="ARBA" id="ARBA00023128"/>
    </source>
</evidence>
<dbReference type="InterPro" id="IPR019269">
    <property type="entry name" value="BLOC1_su2"/>
</dbReference>
<dbReference type="Gene3D" id="3.90.226.10">
    <property type="entry name" value="2-enoyl-CoA Hydratase, Chain A, domain 1"/>
    <property type="match status" value="1"/>
</dbReference>
<dbReference type="GO" id="GO:0005739">
    <property type="term" value="C:mitochondrion"/>
    <property type="evidence" value="ECO:0007669"/>
    <property type="project" value="UniProtKB-SubCell"/>
</dbReference>
<keyword evidence="5" id="KW-0443">Lipid metabolism</keyword>
<keyword evidence="6" id="KW-0496">Mitochondrion</keyword>
<accession>A0AA85C4M2</accession>
<dbReference type="InterPro" id="IPR029045">
    <property type="entry name" value="ClpP/crotonase-like_dom_sf"/>
</dbReference>
<dbReference type="GO" id="GO:0006631">
    <property type="term" value="P:fatty acid metabolic process"/>
    <property type="evidence" value="ECO:0007669"/>
    <property type="project" value="UniProtKB-KW"/>
</dbReference>
<evidence type="ECO:0000256" key="2">
    <source>
        <dbReference type="ARBA" id="ARBA00008468"/>
    </source>
</evidence>
<organism evidence="10 11">
    <name type="scientific">Schistosoma mattheei</name>
    <dbReference type="NCBI Taxonomy" id="31246"/>
    <lineage>
        <taxon>Eukaryota</taxon>
        <taxon>Metazoa</taxon>
        <taxon>Spiralia</taxon>
        <taxon>Lophotrochozoa</taxon>
        <taxon>Platyhelminthes</taxon>
        <taxon>Trematoda</taxon>
        <taxon>Digenea</taxon>
        <taxon>Strigeidida</taxon>
        <taxon>Schistosomatoidea</taxon>
        <taxon>Schistosomatidae</taxon>
        <taxon>Schistosoma</taxon>
    </lineage>
</organism>
<name>A0AA85C4M2_9TREM</name>
<sequence>MKELLMVLDSIKLSQNIKALVITGEGGFFSSGHNLHEVIKFSDTNSKKVFSTASEIMEKLNEFPIPSIASVNGPAVAGGCQLVAACDLAISAKSAIFSASSIKLGLFCSTPGVSLVRAIGLRAANELLLTGKAISADRAYELGLVHRVVEDDKLYEASIEFAKEITQHNKDVVQLGRETLHKQASMPLMDAYAIASDAMVRNLQFSDTKQPTLCNGNVIEFNINFQVLQFLKLDIVYLSDSKRFRISITFKMEENSQVIDNSLISRATKAVRDYLEYDFECLVSDINILTRMNQASSERYMELTTNTNDMTRKLIDVNNRFASLSDALKKIDQFDKDIEQLEKKAFEIETLTKQLENRYNKLETEHNH</sequence>
<comment type="similarity">
    <text evidence="2">Belongs to the BLOC1S2 family.</text>
</comment>
<dbReference type="InterPro" id="IPR052377">
    <property type="entry name" value="Mitochondrial_ECH-domain"/>
</dbReference>
<evidence type="ECO:0000313" key="11">
    <source>
        <dbReference type="WBParaSite" id="SMTH1_99860.1"/>
    </source>
</evidence>
<comment type="function">
    <text evidence="7">May play a role in fatty acid biosynthesis and insulin sensitivity.</text>
</comment>
<dbReference type="GO" id="GO:0016836">
    <property type="term" value="F:hydro-lyase activity"/>
    <property type="evidence" value="ECO:0007669"/>
    <property type="project" value="TreeGrafter"/>
</dbReference>
<dbReference type="AlphaFoldDB" id="A0AA85C4M2"/>
<protein>
    <recommendedName>
        <fullName evidence="8">Enoyl-CoA hydratase domain-containing protein 3, mitochondrial</fullName>
    </recommendedName>
</protein>
<evidence type="ECO:0000313" key="10">
    <source>
        <dbReference type="Proteomes" id="UP000050791"/>
    </source>
</evidence>
<reference evidence="11" key="1">
    <citation type="submission" date="2023-11" db="UniProtKB">
        <authorList>
            <consortium name="WormBaseParasite"/>
        </authorList>
    </citation>
    <scope>IDENTIFICATION</scope>
</reference>
<evidence type="ECO:0000256" key="4">
    <source>
        <dbReference type="ARBA" id="ARBA00022946"/>
    </source>
</evidence>
<evidence type="ECO:0000256" key="5">
    <source>
        <dbReference type="ARBA" id="ARBA00023098"/>
    </source>
</evidence>
<evidence type="ECO:0000256" key="1">
    <source>
        <dbReference type="ARBA" id="ARBA00004173"/>
    </source>
</evidence>
<evidence type="ECO:0000256" key="9">
    <source>
        <dbReference type="SAM" id="Coils"/>
    </source>
</evidence>
<dbReference type="Pfam" id="PF10046">
    <property type="entry name" value="BLOC1_2"/>
    <property type="match status" value="1"/>
</dbReference>